<dbReference type="InterPro" id="IPR011050">
    <property type="entry name" value="Pectin_lyase_fold/virulence"/>
</dbReference>
<reference evidence="1 2" key="1">
    <citation type="submission" date="2020-04" db="EMBL/GenBank/DDBJ databases">
        <authorList>
            <person name="Yoon J."/>
        </authorList>
    </citation>
    <scope>NUCLEOTIDE SEQUENCE [LARGE SCALE GENOMIC DNA]</scope>
    <source>
        <strain evidence="1 2">DJ-13</strain>
    </source>
</reference>
<evidence type="ECO:0000313" key="2">
    <source>
        <dbReference type="Proteomes" id="UP000718451"/>
    </source>
</evidence>
<protein>
    <recommendedName>
        <fullName evidence="3">Right handed beta helix domain-containing protein</fullName>
    </recommendedName>
</protein>
<dbReference type="Proteomes" id="UP000718451">
    <property type="component" value="Unassembled WGS sequence"/>
</dbReference>
<accession>A0ABX1GRG7</accession>
<keyword evidence="2" id="KW-1185">Reference proteome</keyword>
<dbReference type="EMBL" id="JAAWWL010000002">
    <property type="protein sequence ID" value="NKI32528.1"/>
    <property type="molecule type" value="Genomic_DNA"/>
</dbReference>
<gene>
    <name evidence="1" type="ORF">HCU67_11285</name>
</gene>
<evidence type="ECO:0008006" key="3">
    <source>
        <dbReference type="Google" id="ProtNLM"/>
    </source>
</evidence>
<comment type="caution">
    <text evidence="1">The sequence shown here is derived from an EMBL/GenBank/DDBJ whole genome shotgun (WGS) entry which is preliminary data.</text>
</comment>
<evidence type="ECO:0000313" key="1">
    <source>
        <dbReference type="EMBL" id="NKI32528.1"/>
    </source>
</evidence>
<organism evidence="1 2">
    <name type="scientific">Croceivirga thetidis</name>
    <dbReference type="NCBI Taxonomy" id="2721623"/>
    <lineage>
        <taxon>Bacteria</taxon>
        <taxon>Pseudomonadati</taxon>
        <taxon>Bacteroidota</taxon>
        <taxon>Flavobacteriia</taxon>
        <taxon>Flavobacteriales</taxon>
        <taxon>Flavobacteriaceae</taxon>
        <taxon>Croceivirga</taxon>
    </lineage>
</organism>
<proteinExistence type="predicted"/>
<dbReference type="SUPFAM" id="SSF51126">
    <property type="entry name" value="Pectin lyase-like"/>
    <property type="match status" value="1"/>
</dbReference>
<sequence length="514" mass="57298">MQQFFKILVFSIFLTGAILSSCRKDFDFEVSSCDLRFSKDTVFLDTIFANISSSTYVLKVYNDSSRDLSIPTIRLRQDASNYRLNVDGLSGQSFDNIPLLANDSLFVFIETVLPQTQLEQAEFLNTDAIQFIGSQNTQEVQLVSLVKDANFLFPQEDGNGMSETLLIGIDEDGNELRIDGFFLEEEELVFSNEKPIVVYGYAAVPPNRTLTIEAGARVHFHKNSGLIIGNTSSLHVLGSLSQDLELLENEVIFEGDRLEPEFADVGGQWGTIWFFPESTDNQLEHLTIKNATIGLFCEGTENDETIRYQMNNLQIYNSSSTNLWARTANIVANNCVFGNAGEVSAYLNLGGSYDFKHCTLANYWTASFRSSPTLLIDNILELQPDVFIQANLTKATFGNCIIDGNQFLELGLVKSDTKTFNFQFKNCLIQFDDRNSDFTDNPLFNFADLTNYDEIGLNMDVGFSKPLSNDFNLLENSAAIGFGDSTISLSVPLDLVGSSRANQSDVGAYNYIPQ</sequence>
<name>A0ABX1GRG7_9FLAO</name>
<dbReference type="PROSITE" id="PS51257">
    <property type="entry name" value="PROKAR_LIPOPROTEIN"/>
    <property type="match status" value="1"/>
</dbReference>